<feature type="transmembrane region" description="Helical" evidence="7">
    <location>
        <begin position="21"/>
        <end position="43"/>
    </location>
</feature>
<keyword evidence="5 7" id="KW-1133">Transmembrane helix</keyword>
<keyword evidence="2" id="KW-0813">Transport</keyword>
<evidence type="ECO:0000256" key="7">
    <source>
        <dbReference type="SAM" id="Phobius"/>
    </source>
</evidence>
<dbReference type="SUPFAM" id="SSF103473">
    <property type="entry name" value="MFS general substrate transporter"/>
    <property type="match status" value="1"/>
</dbReference>
<feature type="transmembrane region" description="Helical" evidence="7">
    <location>
        <begin position="174"/>
        <end position="194"/>
    </location>
</feature>
<evidence type="ECO:0000259" key="8">
    <source>
        <dbReference type="PROSITE" id="PS50850"/>
    </source>
</evidence>
<accession>A0ABT1K6A7</accession>
<comment type="subcellular location">
    <subcellularLocation>
        <location evidence="1">Cell membrane</location>
        <topology evidence="1">Multi-pass membrane protein</topology>
    </subcellularLocation>
</comment>
<dbReference type="InterPro" id="IPR020846">
    <property type="entry name" value="MFS_dom"/>
</dbReference>
<dbReference type="PRINTS" id="PR01036">
    <property type="entry name" value="TCRTETB"/>
</dbReference>
<keyword evidence="6 7" id="KW-0472">Membrane</keyword>
<dbReference type="EMBL" id="JAMZEC010000001">
    <property type="protein sequence ID" value="MCP2349212.1"/>
    <property type="molecule type" value="Genomic_DNA"/>
</dbReference>
<protein>
    <submittedName>
        <fullName evidence="9">EmrB/QacA subfamily drug resistance transporter</fullName>
    </submittedName>
</protein>
<dbReference type="PROSITE" id="PS50850">
    <property type="entry name" value="MFS"/>
    <property type="match status" value="1"/>
</dbReference>
<dbReference type="PANTHER" id="PTHR42718">
    <property type="entry name" value="MAJOR FACILITATOR SUPERFAMILY MULTIDRUG TRANSPORTER MFSC"/>
    <property type="match status" value="1"/>
</dbReference>
<feature type="transmembrane region" description="Helical" evidence="7">
    <location>
        <begin position="365"/>
        <end position="390"/>
    </location>
</feature>
<feature type="transmembrane region" description="Helical" evidence="7">
    <location>
        <begin position="274"/>
        <end position="298"/>
    </location>
</feature>
<evidence type="ECO:0000256" key="6">
    <source>
        <dbReference type="ARBA" id="ARBA00023136"/>
    </source>
</evidence>
<feature type="transmembrane region" description="Helical" evidence="7">
    <location>
        <begin position="232"/>
        <end position="253"/>
    </location>
</feature>
<dbReference type="InterPro" id="IPR036259">
    <property type="entry name" value="MFS_trans_sf"/>
</dbReference>
<dbReference type="PANTHER" id="PTHR42718:SF46">
    <property type="entry name" value="BLR6921 PROTEIN"/>
    <property type="match status" value="1"/>
</dbReference>
<dbReference type="Gene3D" id="1.20.1250.20">
    <property type="entry name" value="MFS general substrate transporter like domains"/>
    <property type="match status" value="2"/>
</dbReference>
<dbReference type="CDD" id="cd17503">
    <property type="entry name" value="MFS_LmrB_MDR_like"/>
    <property type="match status" value="1"/>
</dbReference>
<comment type="caution">
    <text evidence="9">The sequence shown here is derived from an EMBL/GenBank/DDBJ whole genome shotgun (WGS) entry which is preliminary data.</text>
</comment>
<dbReference type="NCBIfam" id="TIGR00711">
    <property type="entry name" value="efflux_EmrB"/>
    <property type="match status" value="1"/>
</dbReference>
<evidence type="ECO:0000256" key="4">
    <source>
        <dbReference type="ARBA" id="ARBA00022692"/>
    </source>
</evidence>
<feature type="domain" description="Major facilitator superfamily (MFS) profile" evidence="8">
    <location>
        <begin position="21"/>
        <end position="459"/>
    </location>
</feature>
<feature type="transmembrane region" description="Helical" evidence="7">
    <location>
        <begin position="86"/>
        <end position="106"/>
    </location>
</feature>
<feature type="transmembrane region" description="Helical" evidence="7">
    <location>
        <begin position="112"/>
        <end position="133"/>
    </location>
</feature>
<evidence type="ECO:0000256" key="3">
    <source>
        <dbReference type="ARBA" id="ARBA00022475"/>
    </source>
</evidence>
<keyword evidence="10" id="KW-1185">Reference proteome</keyword>
<dbReference type="InterPro" id="IPR011701">
    <property type="entry name" value="MFS"/>
</dbReference>
<sequence length="460" mass="47646">MSTPDTSPAPAATTDRALLPLTATVLVGAMAALLDTTIVAVALDELARDLSATVTAIQWVTTSYVLAMTAVIPLVGWSVGRFGARAVWLTALGLFLAGSILCGAAWSASSLIAFRTLQGLGGGMILPMTQLVLARAAGPERLGRVMGRVGFVGQIAPISGPVLGGVLIDGWGWRWVFFVNAPLILLSLAMTWRWFPRDEARDERRLDLVGLLLLPAGVVLLLHALTGLEARAGIGTATLTAAAGAALLAAFVARSLRRAEASLLDLRLFTDRSFRSATVMMFVLGVTSWGPMFLLPLYYQRLHDLSALDAGLALAPQTLGVALASLLAGRYADRLPPRPPALAGMAAATAGTLPFVFATPGTDTLLLSAALLLRGAGFGVAALPVSVAVYRTLRPAAIPHATSAGTVVQRIGAATGTALMAVILQAGGFAAALTWMFILTATGLVMAASLPGRESPRTSP</sequence>
<keyword evidence="4 7" id="KW-0812">Transmembrane</keyword>
<dbReference type="Proteomes" id="UP001320766">
    <property type="component" value="Unassembled WGS sequence"/>
</dbReference>
<evidence type="ECO:0000256" key="5">
    <source>
        <dbReference type="ARBA" id="ARBA00022989"/>
    </source>
</evidence>
<feature type="transmembrane region" description="Helical" evidence="7">
    <location>
        <begin position="55"/>
        <end position="79"/>
    </location>
</feature>
<organism evidence="9 10">
    <name type="scientific">Nonomuraea roseoviolacea subsp. carminata</name>
    <dbReference type="NCBI Taxonomy" id="160689"/>
    <lineage>
        <taxon>Bacteria</taxon>
        <taxon>Bacillati</taxon>
        <taxon>Actinomycetota</taxon>
        <taxon>Actinomycetes</taxon>
        <taxon>Streptosporangiales</taxon>
        <taxon>Streptosporangiaceae</taxon>
        <taxon>Nonomuraea</taxon>
    </lineage>
</organism>
<keyword evidence="3" id="KW-1003">Cell membrane</keyword>
<evidence type="ECO:0000256" key="2">
    <source>
        <dbReference type="ARBA" id="ARBA00022448"/>
    </source>
</evidence>
<dbReference type="Pfam" id="PF07690">
    <property type="entry name" value="MFS_1"/>
    <property type="match status" value="1"/>
</dbReference>
<dbReference type="InterPro" id="IPR004638">
    <property type="entry name" value="EmrB-like"/>
</dbReference>
<reference evidence="9 10" key="1">
    <citation type="submission" date="2022-06" db="EMBL/GenBank/DDBJ databases">
        <title>Sequencing the genomes of 1000 actinobacteria strains.</title>
        <authorList>
            <person name="Klenk H.-P."/>
        </authorList>
    </citation>
    <scope>NUCLEOTIDE SEQUENCE [LARGE SCALE GENOMIC DNA]</scope>
    <source>
        <strain evidence="9 10">DSM 44170</strain>
    </source>
</reference>
<feature type="transmembrane region" description="Helical" evidence="7">
    <location>
        <begin position="145"/>
        <end position="168"/>
    </location>
</feature>
<evidence type="ECO:0000313" key="10">
    <source>
        <dbReference type="Proteomes" id="UP001320766"/>
    </source>
</evidence>
<evidence type="ECO:0000256" key="1">
    <source>
        <dbReference type="ARBA" id="ARBA00004651"/>
    </source>
</evidence>
<name>A0ABT1K6A7_9ACTN</name>
<dbReference type="RefSeq" id="WP_253773575.1">
    <property type="nucleotide sequence ID" value="NZ_BAAAVE010000008.1"/>
</dbReference>
<proteinExistence type="predicted"/>
<gene>
    <name evidence="9" type="ORF">HD595_005334</name>
</gene>
<feature type="transmembrane region" description="Helical" evidence="7">
    <location>
        <begin position="341"/>
        <end position="359"/>
    </location>
</feature>
<evidence type="ECO:0000313" key="9">
    <source>
        <dbReference type="EMBL" id="MCP2349212.1"/>
    </source>
</evidence>
<feature type="transmembrane region" description="Helical" evidence="7">
    <location>
        <begin position="310"/>
        <end position="329"/>
    </location>
</feature>
<feature type="transmembrane region" description="Helical" evidence="7">
    <location>
        <begin position="402"/>
        <end position="423"/>
    </location>
</feature>
<feature type="transmembrane region" description="Helical" evidence="7">
    <location>
        <begin position="206"/>
        <end position="226"/>
    </location>
</feature>